<name>A0A6J6HBL1_9ZZZZ</name>
<proteinExistence type="predicted"/>
<sequence length="220" mass="24997">MVIANAYCKQNSKQCKMLFIRSCCAFPICRTPMHQTAQAIMKIQSSKALSTCLKCLPNTSVCLTGKQLQLLEFSITSALPKLQVQCSPCNEVSVQHLHVRCVSLLSTATPILLKRFALPRLLQQQHSQQQDTCQNLPTMRMPLNVTICGLFQLLKYHSRRCMPVKFLKKLNCQCASWRIRRVIAVKQVVLVVIHEACCAHTNSTRWKFSPLHAPKMPLNY</sequence>
<reference evidence="1" key="1">
    <citation type="submission" date="2020-05" db="EMBL/GenBank/DDBJ databases">
        <authorList>
            <person name="Chiriac C."/>
            <person name="Salcher M."/>
            <person name="Ghai R."/>
            <person name="Kavagutti S V."/>
        </authorList>
    </citation>
    <scope>NUCLEOTIDE SEQUENCE</scope>
</reference>
<protein>
    <submittedName>
        <fullName evidence="1">Unannotated protein</fullName>
    </submittedName>
</protein>
<dbReference type="EMBL" id="CAEZUL010000200">
    <property type="protein sequence ID" value="CAB4610356.1"/>
    <property type="molecule type" value="Genomic_DNA"/>
</dbReference>
<dbReference type="AlphaFoldDB" id="A0A6J6HBL1"/>
<gene>
    <name evidence="1" type="ORF">UFOPK1808_01327</name>
</gene>
<evidence type="ECO:0000313" key="1">
    <source>
        <dbReference type="EMBL" id="CAB4610356.1"/>
    </source>
</evidence>
<organism evidence="1">
    <name type="scientific">freshwater metagenome</name>
    <dbReference type="NCBI Taxonomy" id="449393"/>
    <lineage>
        <taxon>unclassified sequences</taxon>
        <taxon>metagenomes</taxon>
        <taxon>ecological metagenomes</taxon>
    </lineage>
</organism>
<accession>A0A6J6HBL1</accession>